<proteinExistence type="predicted"/>
<organism evidence="1 2">
    <name type="scientific">Lactarius akahatsu</name>
    <dbReference type="NCBI Taxonomy" id="416441"/>
    <lineage>
        <taxon>Eukaryota</taxon>
        <taxon>Fungi</taxon>
        <taxon>Dikarya</taxon>
        <taxon>Basidiomycota</taxon>
        <taxon>Agaricomycotina</taxon>
        <taxon>Agaricomycetes</taxon>
        <taxon>Russulales</taxon>
        <taxon>Russulaceae</taxon>
        <taxon>Lactarius</taxon>
    </lineage>
</organism>
<sequence>MEDGPPGGLTTSERLKLLKKHEASWKNLEWNEHTTIPLPEGLLWELYGNVWAHSRGRDTIEFVQLPSRLRGIPMRQWTLRFDYDLRDFGMDPSQDLLVTIESFRNSPNLCRIQLRTLSTGEKHPLAGSTAIVEHTLTVPEEVILARWSCSIRVHADYVGILFAEHSEDRNELVVWSWRTGIRKLLVLSANLRSFVFLGDNFILGSTLEPPALLVYTLERRPAGGATYAETHLLRFLFGRRFRSIMELLLTSDPSPGWLPSAGLQVPFQIAGDERIIAMNLQLYYSREGLFQCETVLIPAKTLLGQIENRPIKDGYDVDWESCGPHFMEHVPEHGEWDVWTCFVFGMRYIQPRVDHLRGKSIMIVRDIYPRRCLRASEEEREQSNALYQNTRMTWSSAQSHPRSILKCAPLPESIQDPQNVNLMISEDGIVARERNTVTGQVLIHLLTF</sequence>
<dbReference type="AlphaFoldDB" id="A0AAD4LBZ6"/>
<gene>
    <name evidence="1" type="ORF">EDB92DRAFT_2041050</name>
</gene>
<protein>
    <submittedName>
        <fullName evidence="1">Uncharacterized protein</fullName>
    </submittedName>
</protein>
<dbReference type="EMBL" id="JAKELL010000098">
    <property type="protein sequence ID" value="KAH8982611.1"/>
    <property type="molecule type" value="Genomic_DNA"/>
</dbReference>
<evidence type="ECO:0000313" key="2">
    <source>
        <dbReference type="Proteomes" id="UP001201163"/>
    </source>
</evidence>
<dbReference type="Proteomes" id="UP001201163">
    <property type="component" value="Unassembled WGS sequence"/>
</dbReference>
<comment type="caution">
    <text evidence="1">The sequence shown here is derived from an EMBL/GenBank/DDBJ whole genome shotgun (WGS) entry which is preliminary data.</text>
</comment>
<accession>A0AAD4LBZ6</accession>
<evidence type="ECO:0000313" key="1">
    <source>
        <dbReference type="EMBL" id="KAH8982611.1"/>
    </source>
</evidence>
<reference evidence="1" key="1">
    <citation type="submission" date="2022-01" db="EMBL/GenBank/DDBJ databases">
        <title>Comparative genomics reveals a dynamic genome evolution in the ectomycorrhizal milk-cap (Lactarius) mushrooms.</title>
        <authorList>
            <consortium name="DOE Joint Genome Institute"/>
            <person name="Lebreton A."/>
            <person name="Tang N."/>
            <person name="Kuo A."/>
            <person name="LaButti K."/>
            <person name="Drula E."/>
            <person name="Barry K."/>
            <person name="Clum A."/>
            <person name="Lipzen A."/>
            <person name="Mousain D."/>
            <person name="Ng V."/>
            <person name="Wang R."/>
            <person name="Wang X."/>
            <person name="Dai Y."/>
            <person name="Henrissat B."/>
            <person name="Grigoriev I.V."/>
            <person name="Guerin-Laguette A."/>
            <person name="Yu F."/>
            <person name="Martin F.M."/>
        </authorList>
    </citation>
    <scope>NUCLEOTIDE SEQUENCE</scope>
    <source>
        <strain evidence="1">QP</strain>
    </source>
</reference>
<keyword evidence="2" id="KW-1185">Reference proteome</keyword>
<name>A0AAD4LBZ6_9AGAM</name>